<feature type="signal peptide" evidence="1">
    <location>
        <begin position="1"/>
        <end position="19"/>
    </location>
</feature>
<dbReference type="EMBL" id="AJIL01000169">
    <property type="protein sequence ID" value="KNE92294.1"/>
    <property type="molecule type" value="Genomic_DNA"/>
</dbReference>
<name>A0A0L0UZV0_9BASI</name>
<dbReference type="STRING" id="1165861.A0A0L0UZV0"/>
<keyword evidence="1" id="KW-0732">Signal</keyword>
<evidence type="ECO:0000313" key="2">
    <source>
        <dbReference type="EMBL" id="KNE92294.1"/>
    </source>
</evidence>
<gene>
    <name evidence="2" type="ORF">PSTG_14316</name>
</gene>
<protein>
    <submittedName>
        <fullName evidence="2">Uncharacterized protein</fullName>
    </submittedName>
</protein>
<organism evidence="2 3">
    <name type="scientific">Puccinia striiformis f. sp. tritici PST-78</name>
    <dbReference type="NCBI Taxonomy" id="1165861"/>
    <lineage>
        <taxon>Eukaryota</taxon>
        <taxon>Fungi</taxon>
        <taxon>Dikarya</taxon>
        <taxon>Basidiomycota</taxon>
        <taxon>Pucciniomycotina</taxon>
        <taxon>Pucciniomycetes</taxon>
        <taxon>Pucciniales</taxon>
        <taxon>Pucciniaceae</taxon>
        <taxon>Puccinia</taxon>
    </lineage>
</organism>
<feature type="chain" id="PRO_5005549270" evidence="1">
    <location>
        <begin position="20"/>
        <end position="209"/>
    </location>
</feature>
<evidence type="ECO:0000256" key="1">
    <source>
        <dbReference type="SAM" id="SignalP"/>
    </source>
</evidence>
<dbReference type="OrthoDB" id="2551959at2759"/>
<comment type="caution">
    <text evidence="2">The sequence shown here is derived from an EMBL/GenBank/DDBJ whole genome shotgun (WGS) entry which is preliminary data.</text>
</comment>
<proteinExistence type="predicted"/>
<evidence type="ECO:0000313" key="3">
    <source>
        <dbReference type="Proteomes" id="UP000054564"/>
    </source>
</evidence>
<keyword evidence="3" id="KW-1185">Reference proteome</keyword>
<dbReference type="Proteomes" id="UP000054564">
    <property type="component" value="Unassembled WGS sequence"/>
</dbReference>
<dbReference type="AlphaFoldDB" id="A0A0L0UZV0"/>
<reference evidence="3" key="1">
    <citation type="submission" date="2014-03" db="EMBL/GenBank/DDBJ databases">
        <title>The Genome Sequence of Puccinia striiformis f. sp. tritici PST-78.</title>
        <authorList>
            <consortium name="The Broad Institute Genome Sequencing Platform"/>
            <person name="Cuomo C."/>
            <person name="Hulbert S."/>
            <person name="Chen X."/>
            <person name="Walker B."/>
            <person name="Young S.K."/>
            <person name="Zeng Q."/>
            <person name="Gargeya S."/>
            <person name="Fitzgerald M."/>
            <person name="Haas B."/>
            <person name="Abouelleil A."/>
            <person name="Alvarado L."/>
            <person name="Arachchi H.M."/>
            <person name="Berlin A.M."/>
            <person name="Chapman S.B."/>
            <person name="Goldberg J."/>
            <person name="Griggs A."/>
            <person name="Gujja S."/>
            <person name="Hansen M."/>
            <person name="Howarth C."/>
            <person name="Imamovic A."/>
            <person name="Larimer J."/>
            <person name="McCowan C."/>
            <person name="Montmayeur A."/>
            <person name="Murphy C."/>
            <person name="Neiman D."/>
            <person name="Pearson M."/>
            <person name="Priest M."/>
            <person name="Roberts A."/>
            <person name="Saif S."/>
            <person name="Shea T."/>
            <person name="Sisk P."/>
            <person name="Sykes S."/>
            <person name="Wortman J."/>
            <person name="Nusbaum C."/>
            <person name="Birren B."/>
        </authorList>
    </citation>
    <scope>NUCLEOTIDE SEQUENCE [LARGE SCALE GENOMIC DNA]</scope>
    <source>
        <strain evidence="3">race PST-78</strain>
    </source>
</reference>
<accession>A0A0L0UZV0</accession>
<sequence>MPRRISWLVLTLCWKRLDSFIDLQRTTMQVDKVREYDENLESVCRNLMSDQVRLHRWGGVGCFTSSNTQLGRDQERHTKQIKEPILLAHLKRHPKSDASNLSDEDIVASLETGIPTANKKYPDCDSVHINWSGDARTAGFRAGYRDPDLVLIPNLALLRSWAEDWLDKPYKAPSTSIVGPTKISKTRILVEFAKHVCVADVIAQPCDTG</sequence>